<dbReference type="InterPro" id="IPR001296">
    <property type="entry name" value="Glyco_trans_1"/>
</dbReference>
<dbReference type="AlphaFoldDB" id="A0A951PWW2"/>
<dbReference type="GO" id="GO:0016757">
    <property type="term" value="F:glycosyltransferase activity"/>
    <property type="evidence" value="ECO:0007669"/>
    <property type="project" value="InterPro"/>
</dbReference>
<organism evidence="5 6">
    <name type="scientific">Mojavia pulchra JT2-VF2</name>
    <dbReference type="NCBI Taxonomy" id="287848"/>
    <lineage>
        <taxon>Bacteria</taxon>
        <taxon>Bacillati</taxon>
        <taxon>Cyanobacteriota</taxon>
        <taxon>Cyanophyceae</taxon>
        <taxon>Nostocales</taxon>
        <taxon>Nostocaceae</taxon>
    </lineage>
</organism>
<comment type="caution">
    <text evidence="5">The sequence shown here is derived from an EMBL/GenBank/DDBJ whole genome shotgun (WGS) entry which is preliminary data.</text>
</comment>
<gene>
    <name evidence="5" type="ORF">KME32_09000</name>
</gene>
<reference evidence="5" key="2">
    <citation type="journal article" date="2022" name="Microbiol. Resour. Announc.">
        <title>Metagenome Sequencing to Explore Phylogenomics of Terrestrial Cyanobacteria.</title>
        <authorList>
            <person name="Ward R.D."/>
            <person name="Stajich J.E."/>
            <person name="Johansen J.R."/>
            <person name="Huntemann M."/>
            <person name="Clum A."/>
            <person name="Foster B."/>
            <person name="Foster B."/>
            <person name="Roux S."/>
            <person name="Palaniappan K."/>
            <person name="Varghese N."/>
            <person name="Mukherjee S."/>
            <person name="Reddy T.B.K."/>
            <person name="Daum C."/>
            <person name="Copeland A."/>
            <person name="Chen I.A."/>
            <person name="Ivanova N.N."/>
            <person name="Kyrpides N.C."/>
            <person name="Shapiro N."/>
            <person name="Eloe-Fadrosh E.A."/>
            <person name="Pietrasiak N."/>
        </authorList>
    </citation>
    <scope>NUCLEOTIDE SEQUENCE</scope>
    <source>
        <strain evidence="5">JT2-VF2</strain>
    </source>
</reference>
<feature type="region of interest" description="Disordered" evidence="2">
    <location>
        <begin position="1"/>
        <end position="25"/>
    </location>
</feature>
<dbReference type="Pfam" id="PF13579">
    <property type="entry name" value="Glyco_trans_4_4"/>
    <property type="match status" value="1"/>
</dbReference>
<sequence>MAFSEWLKKSLPTNSSSKSSQNHQFIQNDRELLSNEKVNFDNTRSGKAKNFPAFAFPPITPRQSLGTNETRFVQPLNLSVITEFFPPDYAATGQLIEELVKHLSQQGVNIEVFTGQPGYAFGTSNAPAVEQVGRVRIQRSRAAQLWSRRLRGKAINGVLFTLRAVLHLIRCCRRHDVFLLTSAPPFLPIIGYLAHLFFGLSYVCLIYDIYPDIAIALGVIPKNHWLGGFWQAVNRKIWQNARGIVVLSPAMKQRVVANCPEVADKVSVIHSWGDPDLIVPIVKKDNWFAKEHNLVNKFTVLYSGNMGRCHDMDTILEAAKHLQDEPIQFVCIGGGPKQQSFIQEVNRLGLENFLFLPYQDKQVLPYSLTACDLSLVSVEAGMESLVAPSKLYPALATGRPVAVVCSEYSYLRQLLKDAQCGASFENGDSYGLAEFIRLLNKDQELAEHMGVASRKYLQSHFTPEIIAKQYLRVLRQAAS</sequence>
<dbReference type="PANTHER" id="PTHR46401">
    <property type="entry name" value="GLYCOSYLTRANSFERASE WBBK-RELATED"/>
    <property type="match status" value="1"/>
</dbReference>
<evidence type="ECO:0000313" key="6">
    <source>
        <dbReference type="Proteomes" id="UP000715781"/>
    </source>
</evidence>
<feature type="domain" description="Glycosyltransferase subfamily 4-like N-terminal" evidence="4">
    <location>
        <begin position="95"/>
        <end position="270"/>
    </location>
</feature>
<dbReference type="GO" id="GO:0009103">
    <property type="term" value="P:lipopolysaccharide biosynthetic process"/>
    <property type="evidence" value="ECO:0007669"/>
    <property type="project" value="TreeGrafter"/>
</dbReference>
<evidence type="ECO:0000313" key="5">
    <source>
        <dbReference type="EMBL" id="MBW4561281.1"/>
    </source>
</evidence>
<feature type="domain" description="Glycosyl transferase family 1" evidence="3">
    <location>
        <begin position="284"/>
        <end position="455"/>
    </location>
</feature>
<proteinExistence type="predicted"/>
<evidence type="ECO:0000259" key="3">
    <source>
        <dbReference type="Pfam" id="PF00534"/>
    </source>
</evidence>
<dbReference type="Pfam" id="PF00534">
    <property type="entry name" value="Glycos_transf_1"/>
    <property type="match status" value="1"/>
</dbReference>
<accession>A0A951PWW2</accession>
<protein>
    <submittedName>
        <fullName evidence="5">Glycosyltransferase family 4 protein</fullName>
    </submittedName>
</protein>
<dbReference type="CDD" id="cd03794">
    <property type="entry name" value="GT4_WbuB-like"/>
    <property type="match status" value="1"/>
</dbReference>
<evidence type="ECO:0000256" key="2">
    <source>
        <dbReference type="SAM" id="MobiDB-lite"/>
    </source>
</evidence>
<dbReference type="PANTHER" id="PTHR46401:SF2">
    <property type="entry name" value="GLYCOSYLTRANSFERASE WBBK-RELATED"/>
    <property type="match status" value="1"/>
</dbReference>
<reference evidence="5" key="1">
    <citation type="submission" date="2021-05" db="EMBL/GenBank/DDBJ databases">
        <authorList>
            <person name="Pietrasiak N."/>
            <person name="Ward R."/>
            <person name="Stajich J.E."/>
            <person name="Kurbessoian T."/>
        </authorList>
    </citation>
    <scope>NUCLEOTIDE SEQUENCE</scope>
    <source>
        <strain evidence="5">JT2-VF2</strain>
    </source>
</reference>
<dbReference type="SUPFAM" id="SSF53756">
    <property type="entry name" value="UDP-Glycosyltransferase/glycogen phosphorylase"/>
    <property type="match status" value="1"/>
</dbReference>
<dbReference type="Gene3D" id="3.40.50.2000">
    <property type="entry name" value="Glycogen Phosphorylase B"/>
    <property type="match status" value="2"/>
</dbReference>
<dbReference type="InterPro" id="IPR028098">
    <property type="entry name" value="Glyco_trans_4-like_N"/>
</dbReference>
<dbReference type="EMBL" id="JAHHHN010000004">
    <property type="protein sequence ID" value="MBW4561281.1"/>
    <property type="molecule type" value="Genomic_DNA"/>
</dbReference>
<feature type="compositionally biased region" description="Low complexity" evidence="2">
    <location>
        <begin position="9"/>
        <end position="20"/>
    </location>
</feature>
<name>A0A951PWW2_9NOST</name>
<evidence type="ECO:0000259" key="4">
    <source>
        <dbReference type="Pfam" id="PF13579"/>
    </source>
</evidence>
<evidence type="ECO:0000256" key="1">
    <source>
        <dbReference type="ARBA" id="ARBA00022679"/>
    </source>
</evidence>
<dbReference type="Proteomes" id="UP000715781">
    <property type="component" value="Unassembled WGS sequence"/>
</dbReference>
<keyword evidence="1" id="KW-0808">Transferase</keyword>